<dbReference type="AlphaFoldDB" id="A0ABD3AKM9"/>
<protein>
    <submittedName>
        <fullName evidence="2">Uncharacterized protein</fullName>
    </submittedName>
</protein>
<dbReference type="InterPro" id="IPR007789">
    <property type="entry name" value="DUF688"/>
</dbReference>
<name>A0ABD3AKM9_9GENT</name>
<accession>A0ABD3AKM9</accession>
<sequence>MEEEEKEAVINGKRPGKLNFNAPLISIRRPVIGIDRLQMPNANSHRVSWDNCERIPFSWEQTPGKPKDLNEASDSTTENVDHIPRPKPPPGRWVPANYDDGCEGDVDDDDDDDDCKDDDVSSNALDIFSLAQSVDTVETWDKLRKKLMCGNLEKDGLKLDTGIGSHSPNFMIQRFLPDAKALAAASSSIALSKDINENKYPKSNSSCTSTITSVSRAMSLRESTFCSSKGCGLDIFLPWRMKPKPCGVKSPVMSPATSKPRRSRRQ</sequence>
<reference evidence="2 3" key="1">
    <citation type="submission" date="2024-11" db="EMBL/GenBank/DDBJ databases">
        <title>A near-complete genome assembly of Cinchona calisaya.</title>
        <authorList>
            <person name="Lian D.C."/>
            <person name="Zhao X.W."/>
            <person name="Wei L."/>
        </authorList>
    </citation>
    <scope>NUCLEOTIDE SEQUENCE [LARGE SCALE GENOMIC DNA]</scope>
    <source>
        <tissue evidence="2">Nenye</tissue>
    </source>
</reference>
<dbReference type="PANTHER" id="PTHR33671">
    <property type="entry name" value="N-METHYLTRANSFERASE, PUTATIVE (DUF688)-RELATED"/>
    <property type="match status" value="1"/>
</dbReference>
<organism evidence="2 3">
    <name type="scientific">Cinchona calisaya</name>
    <dbReference type="NCBI Taxonomy" id="153742"/>
    <lineage>
        <taxon>Eukaryota</taxon>
        <taxon>Viridiplantae</taxon>
        <taxon>Streptophyta</taxon>
        <taxon>Embryophyta</taxon>
        <taxon>Tracheophyta</taxon>
        <taxon>Spermatophyta</taxon>
        <taxon>Magnoliopsida</taxon>
        <taxon>eudicotyledons</taxon>
        <taxon>Gunneridae</taxon>
        <taxon>Pentapetalae</taxon>
        <taxon>asterids</taxon>
        <taxon>lamiids</taxon>
        <taxon>Gentianales</taxon>
        <taxon>Rubiaceae</taxon>
        <taxon>Cinchonoideae</taxon>
        <taxon>Cinchoneae</taxon>
        <taxon>Cinchona</taxon>
    </lineage>
</organism>
<gene>
    <name evidence="2" type="ORF">ACH5RR_005185</name>
</gene>
<feature type="region of interest" description="Disordered" evidence="1">
    <location>
        <begin position="58"/>
        <end position="118"/>
    </location>
</feature>
<evidence type="ECO:0000256" key="1">
    <source>
        <dbReference type="SAM" id="MobiDB-lite"/>
    </source>
</evidence>
<dbReference type="PANTHER" id="PTHR33671:SF1">
    <property type="entry name" value="DUF688 FAMILY PROTEIN"/>
    <property type="match status" value="1"/>
</dbReference>
<feature type="compositionally biased region" description="Acidic residues" evidence="1">
    <location>
        <begin position="100"/>
        <end position="117"/>
    </location>
</feature>
<comment type="caution">
    <text evidence="2">The sequence shown here is derived from an EMBL/GenBank/DDBJ whole genome shotgun (WGS) entry which is preliminary data.</text>
</comment>
<evidence type="ECO:0000313" key="3">
    <source>
        <dbReference type="Proteomes" id="UP001630127"/>
    </source>
</evidence>
<dbReference type="Pfam" id="PF05097">
    <property type="entry name" value="DUF688"/>
    <property type="match status" value="1"/>
</dbReference>
<dbReference type="Proteomes" id="UP001630127">
    <property type="component" value="Unassembled WGS sequence"/>
</dbReference>
<keyword evidence="3" id="KW-1185">Reference proteome</keyword>
<evidence type="ECO:0000313" key="2">
    <source>
        <dbReference type="EMBL" id="KAL3531664.1"/>
    </source>
</evidence>
<proteinExistence type="predicted"/>
<feature type="region of interest" description="Disordered" evidence="1">
    <location>
        <begin position="244"/>
        <end position="266"/>
    </location>
</feature>
<dbReference type="EMBL" id="JBJUIK010000003">
    <property type="protein sequence ID" value="KAL3531664.1"/>
    <property type="molecule type" value="Genomic_DNA"/>
</dbReference>